<dbReference type="Gene3D" id="2.60.40.10">
    <property type="entry name" value="Immunoglobulins"/>
    <property type="match status" value="3"/>
</dbReference>
<dbReference type="CDD" id="cd00063">
    <property type="entry name" value="FN3"/>
    <property type="match status" value="1"/>
</dbReference>
<dbReference type="InterPro" id="IPR036116">
    <property type="entry name" value="FN3_sf"/>
</dbReference>
<evidence type="ECO:0000259" key="9">
    <source>
        <dbReference type="Pfam" id="PF09240"/>
    </source>
</evidence>
<evidence type="ECO:0000256" key="6">
    <source>
        <dbReference type="ARBA" id="ARBA00023170"/>
    </source>
</evidence>
<dbReference type="Ensembl" id="ENSECRT00000016294.1">
    <property type="protein sequence ID" value="ENSECRP00000016008.1"/>
    <property type="gene ID" value="ENSECRG00000010675.1"/>
</dbReference>
<dbReference type="Proteomes" id="UP000694620">
    <property type="component" value="Chromosome 12"/>
</dbReference>
<evidence type="ECO:0000313" key="10">
    <source>
        <dbReference type="Ensembl" id="ENSECRP00000016008.1"/>
    </source>
</evidence>
<evidence type="ECO:0000256" key="4">
    <source>
        <dbReference type="ARBA" id="ARBA00022989"/>
    </source>
</evidence>
<evidence type="ECO:0000256" key="7">
    <source>
        <dbReference type="ARBA" id="ARBA00023180"/>
    </source>
</evidence>
<evidence type="ECO:0000256" key="1">
    <source>
        <dbReference type="ARBA" id="ARBA00004479"/>
    </source>
</evidence>
<reference evidence="10" key="3">
    <citation type="submission" date="2025-09" db="UniProtKB">
        <authorList>
            <consortium name="Ensembl"/>
        </authorList>
    </citation>
    <scope>IDENTIFICATION</scope>
</reference>
<feature type="signal peptide" evidence="8">
    <location>
        <begin position="1"/>
        <end position="23"/>
    </location>
</feature>
<gene>
    <name evidence="10" type="primary">IL13RA2</name>
    <name evidence="10" type="synonym">il13ra2</name>
</gene>
<comment type="subcellular location">
    <subcellularLocation>
        <location evidence="1">Membrane</location>
        <topology evidence="1">Single-pass type I membrane protein</topology>
    </subcellularLocation>
</comment>
<dbReference type="PANTHER" id="PTHR23037:SF45">
    <property type="entry name" value="INTERLEUKIN 13 RECEPTOR SUBUNIT ALPHA 2"/>
    <property type="match status" value="1"/>
</dbReference>
<proteinExistence type="predicted"/>
<dbReference type="AlphaFoldDB" id="A0A8C4SFD3"/>
<feature type="chain" id="PRO_5034505810" evidence="8">
    <location>
        <begin position="24"/>
        <end position="336"/>
    </location>
</feature>
<keyword evidence="6" id="KW-0675">Receptor</keyword>
<keyword evidence="3 8" id="KW-0732">Signal</keyword>
<dbReference type="GeneTree" id="ENSGT00940000159971"/>
<name>A0A8C4SFD3_ERPCA</name>
<dbReference type="InterPro" id="IPR015321">
    <property type="entry name" value="TypeI_recpt_CBD"/>
</dbReference>
<reference evidence="10" key="1">
    <citation type="submission" date="2021-06" db="EMBL/GenBank/DDBJ databases">
        <authorList>
            <consortium name="Wellcome Sanger Institute Data Sharing"/>
        </authorList>
    </citation>
    <scope>NUCLEOTIDE SEQUENCE [LARGE SCALE GENOMIC DNA]</scope>
</reference>
<evidence type="ECO:0000256" key="5">
    <source>
        <dbReference type="ARBA" id="ARBA00023136"/>
    </source>
</evidence>
<accession>A0A8C4SFD3</accession>
<dbReference type="InterPro" id="IPR013783">
    <property type="entry name" value="Ig-like_fold"/>
</dbReference>
<sequence>MDLKTDLRLCSLLPLFFVHWTYSSFPLSFLVGPPQNLQIIDHGHLGELHIQWQAPIFFKTEDECLLWYGLQYYSPDQKRWKRVTTKLLKFIVHFNLEKEVKAKVQSILTGKCINGTELRSVWVETALHPSLQGNVDSKIRNMSCFYYNRERLECRWQKGNKVPSHGYNYYLHKKMDHALECSNYIKSDGYNIGCNFAGAYLIEFTDLNICVNGSSSHGNMRAAYFTYELQNIGKEDLILFFCLFLIHLEWSVASFKIPHHCLEYEAIFTDETKISLFNLRQWNSLCFRIRSKINMYCADNNIWSDWSPRKKITCSKICYSPRAKVCSAPRLSFFNL</sequence>
<keyword evidence="4" id="KW-1133">Transmembrane helix</keyword>
<dbReference type="Pfam" id="PF09240">
    <property type="entry name" value="IL6Ra-bind"/>
    <property type="match status" value="1"/>
</dbReference>
<dbReference type="GO" id="GO:0004896">
    <property type="term" value="F:cytokine receptor activity"/>
    <property type="evidence" value="ECO:0007669"/>
    <property type="project" value="TreeGrafter"/>
</dbReference>
<evidence type="ECO:0000313" key="11">
    <source>
        <dbReference type="Proteomes" id="UP000694620"/>
    </source>
</evidence>
<dbReference type="SUPFAM" id="SSF49265">
    <property type="entry name" value="Fibronectin type III"/>
    <property type="match status" value="2"/>
</dbReference>
<dbReference type="GO" id="GO:0009897">
    <property type="term" value="C:external side of plasma membrane"/>
    <property type="evidence" value="ECO:0007669"/>
    <property type="project" value="TreeGrafter"/>
</dbReference>
<keyword evidence="11" id="KW-1185">Reference proteome</keyword>
<protein>
    <submittedName>
        <fullName evidence="10">Interleukin 13 receptor, alpha 2</fullName>
    </submittedName>
</protein>
<feature type="domain" description="Type I cytokine receptor cytokine-binding" evidence="9">
    <location>
        <begin position="141"/>
        <end position="232"/>
    </location>
</feature>
<dbReference type="PANTHER" id="PTHR23037">
    <property type="entry name" value="CYTOKINE RECEPTOR"/>
    <property type="match status" value="1"/>
</dbReference>
<organism evidence="10 11">
    <name type="scientific">Erpetoichthys calabaricus</name>
    <name type="common">Rope fish</name>
    <name type="synonym">Calamoichthys calabaricus</name>
    <dbReference type="NCBI Taxonomy" id="27687"/>
    <lineage>
        <taxon>Eukaryota</taxon>
        <taxon>Metazoa</taxon>
        <taxon>Chordata</taxon>
        <taxon>Craniata</taxon>
        <taxon>Vertebrata</taxon>
        <taxon>Euteleostomi</taxon>
        <taxon>Actinopterygii</taxon>
        <taxon>Polypteriformes</taxon>
        <taxon>Polypteridae</taxon>
        <taxon>Erpetoichthys</taxon>
    </lineage>
</organism>
<keyword evidence="7" id="KW-0325">Glycoprotein</keyword>
<evidence type="ECO:0000256" key="2">
    <source>
        <dbReference type="ARBA" id="ARBA00022692"/>
    </source>
</evidence>
<keyword evidence="2" id="KW-0812">Transmembrane</keyword>
<keyword evidence="5" id="KW-0472">Membrane</keyword>
<dbReference type="InterPro" id="IPR003961">
    <property type="entry name" value="FN3_dom"/>
</dbReference>
<reference evidence="10" key="2">
    <citation type="submission" date="2025-08" db="UniProtKB">
        <authorList>
            <consortium name="Ensembl"/>
        </authorList>
    </citation>
    <scope>IDENTIFICATION</scope>
</reference>
<evidence type="ECO:0000256" key="3">
    <source>
        <dbReference type="ARBA" id="ARBA00022729"/>
    </source>
</evidence>
<evidence type="ECO:0000256" key="8">
    <source>
        <dbReference type="SAM" id="SignalP"/>
    </source>
</evidence>